<comment type="subcellular location">
    <subcellularLocation>
        <location evidence="1">Nucleus</location>
    </subcellularLocation>
</comment>
<dbReference type="Proteomes" id="UP000834106">
    <property type="component" value="Chromosome 1"/>
</dbReference>
<dbReference type="Gene3D" id="3.30.50.10">
    <property type="entry name" value="Erythroid Transcription Factor GATA-1, subunit A"/>
    <property type="match status" value="1"/>
</dbReference>
<comment type="similarity">
    <text evidence="2">Belongs to the type IV zinc-finger family. Class A subfamily.</text>
</comment>
<feature type="domain" description="GATA-type" evidence="14">
    <location>
        <begin position="166"/>
        <end position="202"/>
    </location>
</feature>
<proteinExistence type="inferred from homology"/>
<dbReference type="GO" id="GO:0005634">
    <property type="term" value="C:nucleus"/>
    <property type="evidence" value="ECO:0007669"/>
    <property type="project" value="UniProtKB-SubCell"/>
</dbReference>
<evidence type="ECO:0000256" key="4">
    <source>
        <dbReference type="ARBA" id="ARBA00022771"/>
    </source>
</evidence>
<evidence type="ECO:0000256" key="9">
    <source>
        <dbReference type="ARBA" id="ARBA00023163"/>
    </source>
</evidence>
<dbReference type="SUPFAM" id="SSF57716">
    <property type="entry name" value="Glucocorticoid receptor-like (DNA-binding domain)"/>
    <property type="match status" value="1"/>
</dbReference>
<evidence type="ECO:0000256" key="10">
    <source>
        <dbReference type="ARBA" id="ARBA00023242"/>
    </source>
</evidence>
<evidence type="ECO:0000313" key="16">
    <source>
        <dbReference type="Proteomes" id="UP000834106"/>
    </source>
</evidence>
<dbReference type="PROSITE" id="PS50114">
    <property type="entry name" value="GATA_ZN_FINGER_2"/>
    <property type="match status" value="1"/>
</dbReference>
<reference evidence="15" key="1">
    <citation type="submission" date="2023-05" db="EMBL/GenBank/DDBJ databases">
        <authorList>
            <person name="Huff M."/>
        </authorList>
    </citation>
    <scope>NUCLEOTIDE SEQUENCE</scope>
</reference>
<evidence type="ECO:0000256" key="7">
    <source>
        <dbReference type="ARBA" id="ARBA00023125"/>
    </source>
</evidence>
<dbReference type="PROSITE" id="PS00344">
    <property type="entry name" value="GATA_ZN_FINGER_1"/>
    <property type="match status" value="1"/>
</dbReference>
<evidence type="ECO:0000256" key="11">
    <source>
        <dbReference type="ARBA" id="ARBA00055020"/>
    </source>
</evidence>
<keyword evidence="9" id="KW-0804">Transcription</keyword>
<dbReference type="Pfam" id="PF00320">
    <property type="entry name" value="GATA"/>
    <property type="match status" value="1"/>
</dbReference>
<dbReference type="PANTHER" id="PTHR45658:SF46">
    <property type="entry name" value="GATA TRANSCRIPTION FACTOR 4"/>
    <property type="match status" value="1"/>
</dbReference>
<keyword evidence="16" id="KW-1185">Reference proteome</keyword>
<evidence type="ECO:0000256" key="5">
    <source>
        <dbReference type="ARBA" id="ARBA00022833"/>
    </source>
</evidence>
<keyword evidence="6" id="KW-0805">Transcription regulation</keyword>
<evidence type="ECO:0000259" key="14">
    <source>
        <dbReference type="PROSITE" id="PS50114"/>
    </source>
</evidence>
<dbReference type="InterPro" id="IPR051140">
    <property type="entry name" value="GATA_TF"/>
</dbReference>
<evidence type="ECO:0000256" key="1">
    <source>
        <dbReference type="ARBA" id="ARBA00004123"/>
    </source>
</evidence>
<dbReference type="EMBL" id="OU503036">
    <property type="protein sequence ID" value="CAI9753035.1"/>
    <property type="molecule type" value="Genomic_DNA"/>
</dbReference>
<evidence type="ECO:0000256" key="6">
    <source>
        <dbReference type="ARBA" id="ARBA00023015"/>
    </source>
</evidence>
<dbReference type="PANTHER" id="PTHR45658">
    <property type="entry name" value="GATA TRANSCRIPTION FACTOR"/>
    <property type="match status" value="1"/>
</dbReference>
<protein>
    <recommendedName>
        <fullName evidence="14">GATA-type domain-containing protein</fullName>
    </recommendedName>
</protein>
<accession>A0AAD1YLL0</accession>
<dbReference type="InterPro" id="IPR000679">
    <property type="entry name" value="Znf_GATA"/>
</dbReference>
<evidence type="ECO:0000256" key="2">
    <source>
        <dbReference type="ARBA" id="ARBA00005694"/>
    </source>
</evidence>
<dbReference type="GO" id="GO:0006355">
    <property type="term" value="P:regulation of DNA-templated transcription"/>
    <property type="evidence" value="ECO:0007669"/>
    <property type="project" value="InterPro"/>
</dbReference>
<evidence type="ECO:0000256" key="8">
    <source>
        <dbReference type="ARBA" id="ARBA00023159"/>
    </source>
</evidence>
<dbReference type="AlphaFoldDB" id="A0AAD1YLL0"/>
<comment type="function">
    <text evidence="11">Transcriptional activator that specifically binds 5'-GATA-3' or 5'-GAT-3' motifs within gene promoters. May be involved in the regulation of some light-responsive genes.</text>
</comment>
<keyword evidence="5" id="KW-0862">Zinc</keyword>
<organism evidence="15 16">
    <name type="scientific">Fraxinus pennsylvanica</name>
    <dbReference type="NCBI Taxonomy" id="56036"/>
    <lineage>
        <taxon>Eukaryota</taxon>
        <taxon>Viridiplantae</taxon>
        <taxon>Streptophyta</taxon>
        <taxon>Embryophyta</taxon>
        <taxon>Tracheophyta</taxon>
        <taxon>Spermatophyta</taxon>
        <taxon>Magnoliopsida</taxon>
        <taxon>eudicotyledons</taxon>
        <taxon>Gunneridae</taxon>
        <taxon>Pentapetalae</taxon>
        <taxon>asterids</taxon>
        <taxon>lamiids</taxon>
        <taxon>Lamiales</taxon>
        <taxon>Oleaceae</taxon>
        <taxon>Oleeae</taxon>
        <taxon>Fraxinus</taxon>
    </lineage>
</organism>
<keyword evidence="8" id="KW-0010">Activator</keyword>
<dbReference type="GO" id="GO:0043565">
    <property type="term" value="F:sequence-specific DNA binding"/>
    <property type="evidence" value="ECO:0007669"/>
    <property type="project" value="InterPro"/>
</dbReference>
<keyword evidence="10" id="KW-0539">Nucleus</keyword>
<keyword evidence="7" id="KW-0238">DNA-binding</keyword>
<dbReference type="CDD" id="cd00202">
    <property type="entry name" value="ZnF_GATA"/>
    <property type="match status" value="1"/>
</dbReference>
<dbReference type="FunFam" id="3.30.50.10:FF:000025">
    <property type="entry name" value="GATA transcription factor"/>
    <property type="match status" value="1"/>
</dbReference>
<keyword evidence="4 12" id="KW-0863">Zinc-finger</keyword>
<dbReference type="SMART" id="SM00401">
    <property type="entry name" value="ZnF_GATA"/>
    <property type="match status" value="1"/>
</dbReference>
<feature type="region of interest" description="Disordered" evidence="13">
    <location>
        <begin position="147"/>
        <end position="167"/>
    </location>
</feature>
<evidence type="ECO:0000256" key="13">
    <source>
        <dbReference type="SAM" id="MobiDB-lite"/>
    </source>
</evidence>
<dbReference type="GO" id="GO:0008270">
    <property type="term" value="F:zinc ion binding"/>
    <property type="evidence" value="ECO:0007669"/>
    <property type="project" value="UniProtKB-KW"/>
</dbReference>
<name>A0AAD1YLL0_9LAMI</name>
<dbReference type="GO" id="GO:0030154">
    <property type="term" value="P:cell differentiation"/>
    <property type="evidence" value="ECO:0007669"/>
    <property type="project" value="TreeGrafter"/>
</dbReference>
<sequence length="238" mass="27139">MPAENPREFSSLSDLTWEDLGLDQDGIPTESKNPLCIPQDRLEDLDFFPSLNDDLISLNGLFQSPEHKSYSSGRFSSKKHTNTLSLDARENMNMPLFLNDFQGFGGIHNPEELHFYGFKKQESEDKGKGKGKGKEVLYDFLEQTDEKQAIEGRSNRPQSHSRNSSKDMKLRCTHCQAEKTPQWRMGPLGPKTLCNACGVRFKSGRLMPEYRPAASPTFDSTKHSNFHKNILQKFNHLK</sequence>
<dbReference type="InterPro" id="IPR013088">
    <property type="entry name" value="Znf_NHR/GATA"/>
</dbReference>
<evidence type="ECO:0000313" key="15">
    <source>
        <dbReference type="EMBL" id="CAI9753035.1"/>
    </source>
</evidence>
<evidence type="ECO:0000256" key="3">
    <source>
        <dbReference type="ARBA" id="ARBA00022723"/>
    </source>
</evidence>
<evidence type="ECO:0000256" key="12">
    <source>
        <dbReference type="PROSITE-ProRule" id="PRU00094"/>
    </source>
</evidence>
<keyword evidence="3" id="KW-0479">Metal-binding</keyword>
<gene>
    <name evidence="15" type="ORF">FPE_LOCUS466</name>
</gene>